<feature type="transmembrane region" description="Helical" evidence="7">
    <location>
        <begin position="27"/>
        <end position="51"/>
    </location>
</feature>
<dbReference type="Proteomes" id="UP001165580">
    <property type="component" value="Unassembled WGS sequence"/>
</dbReference>
<feature type="transmembrane region" description="Helical" evidence="7">
    <location>
        <begin position="198"/>
        <end position="222"/>
    </location>
</feature>
<gene>
    <name evidence="10" type="ORF">NVV95_17950</name>
</gene>
<evidence type="ECO:0000256" key="4">
    <source>
        <dbReference type="ARBA" id="ARBA00022692"/>
    </source>
</evidence>
<evidence type="ECO:0000256" key="2">
    <source>
        <dbReference type="ARBA" id="ARBA00022448"/>
    </source>
</evidence>
<organism evidence="10 11">
    <name type="scientific">Herbiconiux gentiana</name>
    <dbReference type="NCBI Taxonomy" id="2970912"/>
    <lineage>
        <taxon>Bacteria</taxon>
        <taxon>Bacillati</taxon>
        <taxon>Actinomycetota</taxon>
        <taxon>Actinomycetes</taxon>
        <taxon>Micrococcales</taxon>
        <taxon>Microbacteriaceae</taxon>
        <taxon>Herbiconiux</taxon>
    </lineage>
</organism>
<feature type="transmembrane region" description="Helical" evidence="7">
    <location>
        <begin position="255"/>
        <end position="277"/>
    </location>
</feature>
<evidence type="ECO:0000313" key="11">
    <source>
        <dbReference type="Proteomes" id="UP001165580"/>
    </source>
</evidence>
<proteinExistence type="inferred from homology"/>
<feature type="transmembrane region" description="Helical" evidence="7">
    <location>
        <begin position="228"/>
        <end position="248"/>
    </location>
</feature>
<keyword evidence="4 7" id="KW-0812">Transmembrane</keyword>
<evidence type="ECO:0000256" key="6">
    <source>
        <dbReference type="ARBA" id="ARBA00023136"/>
    </source>
</evidence>
<reference evidence="10" key="1">
    <citation type="submission" date="2022-08" db="EMBL/GenBank/DDBJ databases">
        <authorList>
            <person name="Deng Y."/>
            <person name="Han X.-F."/>
            <person name="Zhang Y.-Q."/>
        </authorList>
    </citation>
    <scope>NUCLEOTIDE SEQUENCE</scope>
    <source>
        <strain evidence="10">CPCC 205716</strain>
    </source>
</reference>
<dbReference type="InterPro" id="IPR000515">
    <property type="entry name" value="MetI-like"/>
</dbReference>
<feature type="transmembrane region" description="Helical" evidence="7">
    <location>
        <begin position="124"/>
        <end position="146"/>
    </location>
</feature>
<dbReference type="CDD" id="cd06261">
    <property type="entry name" value="TM_PBP2"/>
    <property type="match status" value="1"/>
</dbReference>
<dbReference type="EMBL" id="JANTEZ010000012">
    <property type="protein sequence ID" value="MCS5716434.1"/>
    <property type="molecule type" value="Genomic_DNA"/>
</dbReference>
<dbReference type="PANTHER" id="PTHR43744">
    <property type="entry name" value="ABC TRANSPORTER PERMEASE PROTEIN MG189-RELATED-RELATED"/>
    <property type="match status" value="1"/>
</dbReference>
<accession>A0ABT2GND8</accession>
<sequence>MSTSSLRRFQKAGAADPRPGGSGRTPVAYIVLVLFAVIAAFPIVVMFFNALKSSAELAMNPIGPPLNPQWSNFAEAWERGGIGQGLLNTAIIVFFTVIGTWICAGLAAYAMARLDLPFKGGFQTYLFVIISLPVQSFIVPLFFLWVKLGLVNTLQGLIIIYIALNTPFAVLLLRTFLVNIPKELDEAARLDGANELQVASRVILPLTWPGLLTVGLVVGLAAYGELQFAVTFILDPALLPISTTFLNFSQGQTQLFNLINAASVIIVVPLIILFLFMQRQFVAGLASSGTKG</sequence>
<keyword evidence="5 7" id="KW-1133">Transmembrane helix</keyword>
<feature type="domain" description="ABC transmembrane type-1" evidence="9">
    <location>
        <begin position="86"/>
        <end position="277"/>
    </location>
</feature>
<keyword evidence="6 7" id="KW-0472">Membrane</keyword>
<keyword evidence="3" id="KW-1003">Cell membrane</keyword>
<protein>
    <submittedName>
        <fullName evidence="10">Carbohydrate ABC transporter permease</fullName>
    </submittedName>
</protein>
<dbReference type="PROSITE" id="PS50928">
    <property type="entry name" value="ABC_TM1"/>
    <property type="match status" value="1"/>
</dbReference>
<feature type="transmembrane region" description="Helical" evidence="7">
    <location>
        <begin position="158"/>
        <end position="177"/>
    </location>
</feature>
<evidence type="ECO:0000259" key="9">
    <source>
        <dbReference type="PROSITE" id="PS50928"/>
    </source>
</evidence>
<feature type="transmembrane region" description="Helical" evidence="7">
    <location>
        <begin position="90"/>
        <end position="112"/>
    </location>
</feature>
<keyword evidence="11" id="KW-1185">Reference proteome</keyword>
<evidence type="ECO:0000256" key="8">
    <source>
        <dbReference type="SAM" id="MobiDB-lite"/>
    </source>
</evidence>
<dbReference type="InterPro" id="IPR035906">
    <property type="entry name" value="MetI-like_sf"/>
</dbReference>
<evidence type="ECO:0000256" key="1">
    <source>
        <dbReference type="ARBA" id="ARBA00004651"/>
    </source>
</evidence>
<dbReference type="RefSeq" id="WP_259487952.1">
    <property type="nucleotide sequence ID" value="NZ_JANTEZ010000012.1"/>
</dbReference>
<evidence type="ECO:0000313" key="10">
    <source>
        <dbReference type="EMBL" id="MCS5716434.1"/>
    </source>
</evidence>
<evidence type="ECO:0000256" key="5">
    <source>
        <dbReference type="ARBA" id="ARBA00022989"/>
    </source>
</evidence>
<feature type="region of interest" description="Disordered" evidence="8">
    <location>
        <begin position="1"/>
        <end position="21"/>
    </location>
</feature>
<comment type="caution">
    <text evidence="10">The sequence shown here is derived from an EMBL/GenBank/DDBJ whole genome shotgun (WGS) entry which is preliminary data.</text>
</comment>
<dbReference type="Pfam" id="PF00528">
    <property type="entry name" value="BPD_transp_1"/>
    <property type="match status" value="1"/>
</dbReference>
<dbReference type="PANTHER" id="PTHR43744:SF12">
    <property type="entry name" value="ABC TRANSPORTER PERMEASE PROTEIN MG189-RELATED"/>
    <property type="match status" value="1"/>
</dbReference>
<comment type="similarity">
    <text evidence="7">Belongs to the binding-protein-dependent transport system permease family.</text>
</comment>
<dbReference type="Gene3D" id="1.10.3720.10">
    <property type="entry name" value="MetI-like"/>
    <property type="match status" value="1"/>
</dbReference>
<evidence type="ECO:0000256" key="3">
    <source>
        <dbReference type="ARBA" id="ARBA00022475"/>
    </source>
</evidence>
<keyword evidence="2 7" id="KW-0813">Transport</keyword>
<evidence type="ECO:0000256" key="7">
    <source>
        <dbReference type="RuleBase" id="RU363032"/>
    </source>
</evidence>
<name>A0ABT2GND8_9MICO</name>
<dbReference type="SUPFAM" id="SSF161098">
    <property type="entry name" value="MetI-like"/>
    <property type="match status" value="1"/>
</dbReference>
<comment type="subcellular location">
    <subcellularLocation>
        <location evidence="1 7">Cell membrane</location>
        <topology evidence="1 7">Multi-pass membrane protein</topology>
    </subcellularLocation>
</comment>